<dbReference type="InterPro" id="IPR036396">
    <property type="entry name" value="Cyt_P450_sf"/>
</dbReference>
<organism evidence="7 8">
    <name type="scientific">Arabidopsis thaliana</name>
    <name type="common">Mouse-ear cress</name>
    <dbReference type="NCBI Taxonomy" id="3702"/>
    <lineage>
        <taxon>Eukaryota</taxon>
        <taxon>Viridiplantae</taxon>
        <taxon>Streptophyta</taxon>
        <taxon>Embryophyta</taxon>
        <taxon>Tracheophyta</taxon>
        <taxon>Spermatophyta</taxon>
        <taxon>Magnoliopsida</taxon>
        <taxon>eudicotyledons</taxon>
        <taxon>Gunneridae</taxon>
        <taxon>Pentapetalae</taxon>
        <taxon>rosids</taxon>
        <taxon>malvids</taxon>
        <taxon>Brassicales</taxon>
        <taxon>Brassicaceae</taxon>
        <taxon>Camelineae</taxon>
        <taxon>Arabidopsis</taxon>
    </lineage>
</organism>
<keyword evidence="5" id="KW-0349">Heme</keyword>
<keyword evidence="4 5" id="KW-0408">Iron</keyword>
<evidence type="ECO:0000256" key="5">
    <source>
        <dbReference type="PIRSR" id="PIRSR602401-1"/>
    </source>
</evidence>
<dbReference type="PANTHER" id="PTHR47950:SF22">
    <property type="entry name" value="CYTOCHROME P450 76C1-RELATED"/>
    <property type="match status" value="1"/>
</dbReference>
<keyword evidence="6" id="KW-1133">Transmembrane helix</keyword>
<dbReference type="GO" id="GO:0020037">
    <property type="term" value="F:heme binding"/>
    <property type="evidence" value="ECO:0007669"/>
    <property type="project" value="InterPro"/>
</dbReference>
<evidence type="ECO:0000256" key="4">
    <source>
        <dbReference type="ARBA" id="ARBA00023004"/>
    </source>
</evidence>
<proteinExistence type="inferred from homology"/>
<evidence type="ECO:0000256" key="3">
    <source>
        <dbReference type="ARBA" id="ARBA00023002"/>
    </source>
</evidence>
<dbReference type="EMBL" id="LR881467">
    <property type="protein sequence ID" value="CAD5321465.1"/>
    <property type="molecule type" value="Genomic_DNA"/>
</dbReference>
<accession>A0A7G2EDY5</accession>
<dbReference type="PROSITE" id="PS00086">
    <property type="entry name" value="CYTOCHROME_P450"/>
    <property type="match status" value="2"/>
</dbReference>
<evidence type="ECO:0000256" key="1">
    <source>
        <dbReference type="ARBA" id="ARBA00010617"/>
    </source>
</evidence>
<comment type="cofactor">
    <cofactor evidence="5">
        <name>heme</name>
        <dbReference type="ChEBI" id="CHEBI:30413"/>
    </cofactor>
</comment>
<dbReference type="GO" id="GO:0016705">
    <property type="term" value="F:oxidoreductase activity, acting on paired donors, with incorporation or reduction of molecular oxygen"/>
    <property type="evidence" value="ECO:0007669"/>
    <property type="project" value="InterPro"/>
</dbReference>
<reference evidence="7 8" key="1">
    <citation type="submission" date="2020-09" db="EMBL/GenBank/DDBJ databases">
        <authorList>
            <person name="Ashkenazy H."/>
        </authorList>
    </citation>
    <scope>NUCLEOTIDE SEQUENCE [LARGE SCALE GENOMIC DNA]</scope>
    <source>
        <strain evidence="8">cv. Cdm-0</strain>
    </source>
</reference>
<keyword evidence="6" id="KW-0472">Membrane</keyword>
<dbReference type="CDD" id="cd11073">
    <property type="entry name" value="CYP76-like"/>
    <property type="match status" value="2"/>
</dbReference>
<dbReference type="AlphaFoldDB" id="A0A7G2EDY5"/>
<dbReference type="Pfam" id="PF00067">
    <property type="entry name" value="p450"/>
    <property type="match status" value="2"/>
</dbReference>
<evidence type="ECO:0000313" key="8">
    <source>
        <dbReference type="Proteomes" id="UP000516314"/>
    </source>
</evidence>
<evidence type="ECO:0000256" key="2">
    <source>
        <dbReference type="ARBA" id="ARBA00022723"/>
    </source>
</evidence>
<dbReference type="PRINTS" id="PR00463">
    <property type="entry name" value="EP450I"/>
</dbReference>
<keyword evidence="6" id="KW-0812">Transmembrane</keyword>
<protein>
    <submittedName>
        <fullName evidence="7">(thale cress) hypothetical protein</fullName>
    </submittedName>
</protein>
<dbReference type="InterPro" id="IPR017972">
    <property type="entry name" value="Cyt_P450_CS"/>
</dbReference>
<keyword evidence="3" id="KW-0560">Oxidoreductase</keyword>
<dbReference type="FunFam" id="1.10.630.10:FF:000007">
    <property type="entry name" value="Cytochrome P450 76C4"/>
    <property type="match status" value="2"/>
</dbReference>
<evidence type="ECO:0000313" key="7">
    <source>
        <dbReference type="EMBL" id="CAD5321465.1"/>
    </source>
</evidence>
<feature type="transmembrane region" description="Helical" evidence="6">
    <location>
        <begin position="6"/>
        <end position="23"/>
    </location>
</feature>
<dbReference type="SUPFAM" id="SSF48264">
    <property type="entry name" value="Cytochrome P450"/>
    <property type="match status" value="2"/>
</dbReference>
<dbReference type="GO" id="GO:0004497">
    <property type="term" value="F:monooxygenase activity"/>
    <property type="evidence" value="ECO:0007669"/>
    <property type="project" value="InterPro"/>
</dbReference>
<name>A0A7G2EDY5_ARATH</name>
<dbReference type="InterPro" id="IPR002401">
    <property type="entry name" value="Cyt_P450_E_grp-I"/>
</dbReference>
<dbReference type="Proteomes" id="UP000516314">
    <property type="component" value="Chromosome 2"/>
</dbReference>
<dbReference type="Gene3D" id="1.10.630.10">
    <property type="entry name" value="Cytochrome P450"/>
    <property type="match status" value="2"/>
</dbReference>
<dbReference type="PANTHER" id="PTHR47950">
    <property type="entry name" value="CYTOCHROME P450, FAMILY 76, SUBFAMILY C, POLYPEPTIDE 5-RELATED"/>
    <property type="match status" value="1"/>
</dbReference>
<gene>
    <name evidence="7" type="ORF">AT9943_LOCUS9529</name>
</gene>
<feature type="binding site" description="axial binding residue" evidence="5">
    <location>
        <position position="450"/>
    </location>
    <ligand>
        <name>heme</name>
        <dbReference type="ChEBI" id="CHEBI:30413"/>
    </ligand>
    <ligandPart>
        <name>Fe</name>
        <dbReference type="ChEBI" id="CHEBI:18248"/>
    </ligandPart>
</feature>
<dbReference type="PRINTS" id="PR00385">
    <property type="entry name" value="P450"/>
</dbReference>
<keyword evidence="2 5" id="KW-0479">Metal-binding</keyword>
<dbReference type="GO" id="GO:0005506">
    <property type="term" value="F:iron ion binding"/>
    <property type="evidence" value="ECO:0007669"/>
    <property type="project" value="InterPro"/>
</dbReference>
<dbReference type="InterPro" id="IPR001128">
    <property type="entry name" value="Cyt_P450"/>
</dbReference>
<evidence type="ECO:0000256" key="6">
    <source>
        <dbReference type="SAM" id="Phobius"/>
    </source>
</evidence>
<comment type="similarity">
    <text evidence="1">Belongs to the cytochrome P450 family.</text>
</comment>
<sequence>MDIISGQALLLLFCFILSCFLIFTTTRSGRISRGATALPPGPPRLPIIGNIHLVGKHPHRSFAELSKTYGPVMSLKLGSLNTVVIASPEAAREVLRTHDQILSARSPTNAVRSINHQDASLVWLPSSSARWRLLRRLSVTQLLSPQRIEATKALRMNKVKELVSFISESSDREESVDISRVAFITTLNIISNILFSVDLGSYNAKASINGVQDTVISVMDAAGTPDAANYFPFLRFLDLQGNVKTFKVCTERLVRVFRGFIDAKIAEKSSQNNPKDVSKNDFVDNLLDYKGDESELSISDIEHLLLDMFTAGTDTSSSTLEWAMTELLKNPKTMAKAQAEIDCVIGQNGIVEESDISKLPYLQAVVKETFRLHTPVPLLIPRKAESDAEILGFMVLKDTQVLVNVWAIGRDPSVWDNPSQFEPERFLGKDMDVRGRDYELTPFGAGRRICPGMPLAMKTVSLMLASLLYSFDWKLPKGVLSEDLDMDETFGLTLHKTNPLHAMDIISGQALFLLFCFISSCFLISTTARSRRSSGRAATLPPGPPRLPIIGNIHQVGKNPHSSFADLAKIYGPIMSLKFGCLNSVVITSPEAAREVLRTHDQILSGRKSNDSIRCFGHEEVSVIWLPPSSARWRMLRKLSVTLMFSPQRTEATKALRMKKVQELVSFMNESSGRKEAVDISRASYTTVLNIISNILFSVDLGSYDSKKSNEFQDTVIGAMEAAGKPDAANYFPFMGFLDLQGNRKAMRGLTERLFRVFRGFMDAKIAEKSLGNYSKDVSNRDFLDSLLILNEGDEAELDNNDIEHLLLDMFTAGTDTSSSTLEWAMAELLRNPKTMVKAQAEMDRVLGQNSVVQESDISGLPYLQAVVKETFRLHPAAPLLVPRKAESDVEVLGFMVPKDTQVLVNVWAIGRDPSVWENPSQFEPERFMGKEIDVKGRDYELTPFGGGRRICPGLPLAVKTVSLMLASLLYSFDWKLPNGVVSEDLDMDETFGITLHRTNTLYAVPVKKQTIN</sequence>